<dbReference type="AlphaFoldDB" id="A0AAI9F360"/>
<gene>
    <name evidence="1" type="ORF">CMTB2_03318</name>
</gene>
<reference evidence="1 2" key="1">
    <citation type="journal article" date="2011" name="Stand. Genomic Sci.">
        <title>Draft genome sequence of Caminibacter mediatlanticus strain TB-2, an epsilonproteobacterium isolated from a deep-sea hydrothermal vent.</title>
        <authorList>
            <person name="Giovannelli D."/>
            <person name="Ferriera S."/>
            <person name="Johnson J."/>
            <person name="Kravitz S."/>
            <person name="Perez-Rodriguez I."/>
            <person name="Ricci J."/>
            <person name="O'Brien C."/>
            <person name="Voordeckers J.W."/>
            <person name="Bini E."/>
            <person name="Vetriani C."/>
        </authorList>
    </citation>
    <scope>NUCLEOTIDE SEQUENCE [LARGE SCALE GENOMIC DNA]</scope>
    <source>
        <strain evidence="1 2">TB-2</strain>
    </source>
</reference>
<dbReference type="RefSeq" id="WP_007473512.1">
    <property type="nucleotide sequence ID" value="NZ_ABCJ01000001.1"/>
</dbReference>
<dbReference type="Proteomes" id="UP000003288">
    <property type="component" value="Unassembled WGS sequence"/>
</dbReference>
<evidence type="ECO:0000313" key="2">
    <source>
        <dbReference type="Proteomes" id="UP000003288"/>
    </source>
</evidence>
<organism evidence="1 2">
    <name type="scientific">Caminibacter mediatlanticus TB-2</name>
    <dbReference type="NCBI Taxonomy" id="391592"/>
    <lineage>
        <taxon>Bacteria</taxon>
        <taxon>Pseudomonadati</taxon>
        <taxon>Campylobacterota</taxon>
        <taxon>Epsilonproteobacteria</taxon>
        <taxon>Nautiliales</taxon>
        <taxon>Nautiliaceae</taxon>
        <taxon>Caminibacter</taxon>
    </lineage>
</organism>
<accession>A0AAI9F360</accession>
<dbReference type="EMBL" id="ABCJ01000001">
    <property type="protein sequence ID" value="EDM24513.1"/>
    <property type="molecule type" value="Genomic_DNA"/>
</dbReference>
<evidence type="ECO:0000313" key="1">
    <source>
        <dbReference type="EMBL" id="EDM24513.1"/>
    </source>
</evidence>
<comment type="caution">
    <text evidence="1">The sequence shown here is derived from an EMBL/GenBank/DDBJ whole genome shotgun (WGS) entry which is preliminary data.</text>
</comment>
<sequence length="451" mass="50646">MRFFLFFLFIFFSYAQITNNSLRISYQNIHFNLEHLGLLETSYFFHYKYFYTGISVYSAIYGKRGGFFVGGITGGLQYPLFKKYYLDSGVFIGGGGGGHAPQGSGFMSKFYTGVLFKDNKFSYGININNIQFKDSPINSTQIGLILDYNFQDIFFFKKPIKNYGYYGIEKITFSPFIINYFPINSKNTSNEKQKNFSILGAEISKKYKNYSFLISAGGAFAGNSDGYAEYLIGISKKIHPLIFKFLIGAAGGGKVKTNGGFIYKIQAQTNFKFINPSLGFMQAPNGIKAFYGGIYFHKSFNLITLGKKKLYFKPQKFNFKIYSESYLSPQRKNNDNKRLDVLNLEFGIYKNKNIILFLNTAAAYNGKSGGYAVGMFGAEYKFKNIFTKISIGAAGGGNLDVGGGLIAKSEVGFNYKNLFFSIGRIKAINGKLNSTIFSLGINFDFYKGIVK</sequence>
<name>A0AAI9F360_9BACT</name>
<protein>
    <submittedName>
        <fullName evidence="1">Uncharacterized protein</fullName>
    </submittedName>
</protein>
<proteinExistence type="predicted"/>